<dbReference type="InterPro" id="IPR029044">
    <property type="entry name" value="Nucleotide-diphossugar_trans"/>
</dbReference>
<dbReference type="Gene3D" id="3.90.550.10">
    <property type="entry name" value="Spore Coat Polysaccharide Biosynthesis Protein SpsA, Chain A"/>
    <property type="match status" value="1"/>
</dbReference>
<dbReference type="EMBL" id="FOMX01000044">
    <property type="protein sequence ID" value="SFF30333.1"/>
    <property type="molecule type" value="Genomic_DNA"/>
</dbReference>
<keyword evidence="3" id="KW-1185">Reference proteome</keyword>
<dbReference type="Pfam" id="PF00535">
    <property type="entry name" value="Glycos_transf_2"/>
    <property type="match status" value="1"/>
</dbReference>
<evidence type="ECO:0000313" key="2">
    <source>
        <dbReference type="EMBL" id="SFF30333.1"/>
    </source>
</evidence>
<reference evidence="3" key="1">
    <citation type="submission" date="2016-10" db="EMBL/GenBank/DDBJ databases">
        <authorList>
            <person name="Varghese N."/>
            <person name="Submissions S."/>
        </authorList>
    </citation>
    <scope>NUCLEOTIDE SEQUENCE [LARGE SCALE GENOMIC DNA]</scope>
    <source>
        <strain evidence="3">ATCC 25963</strain>
    </source>
</reference>
<organism evidence="2 3">
    <name type="scientific">Nannocystis exedens</name>
    <dbReference type="NCBI Taxonomy" id="54"/>
    <lineage>
        <taxon>Bacteria</taxon>
        <taxon>Pseudomonadati</taxon>
        <taxon>Myxococcota</taxon>
        <taxon>Polyangia</taxon>
        <taxon>Nannocystales</taxon>
        <taxon>Nannocystaceae</taxon>
        <taxon>Nannocystis</taxon>
    </lineage>
</organism>
<dbReference type="GO" id="GO:0016740">
    <property type="term" value="F:transferase activity"/>
    <property type="evidence" value="ECO:0007669"/>
    <property type="project" value="UniProtKB-KW"/>
</dbReference>
<proteinExistence type="predicted"/>
<evidence type="ECO:0000259" key="1">
    <source>
        <dbReference type="Pfam" id="PF00535"/>
    </source>
</evidence>
<dbReference type="PANTHER" id="PTHR43685">
    <property type="entry name" value="GLYCOSYLTRANSFERASE"/>
    <property type="match status" value="1"/>
</dbReference>
<dbReference type="SUPFAM" id="SSF53448">
    <property type="entry name" value="Nucleotide-diphospho-sugar transferases"/>
    <property type="match status" value="1"/>
</dbReference>
<feature type="domain" description="Glycosyltransferase 2-like" evidence="1">
    <location>
        <begin position="6"/>
        <end position="145"/>
    </location>
</feature>
<evidence type="ECO:0000313" key="3">
    <source>
        <dbReference type="Proteomes" id="UP000199400"/>
    </source>
</evidence>
<gene>
    <name evidence="2" type="ORF">SAMN02745121_08024</name>
</gene>
<dbReference type="PANTHER" id="PTHR43685:SF2">
    <property type="entry name" value="GLYCOSYLTRANSFERASE 2-LIKE DOMAIN-CONTAINING PROTEIN"/>
    <property type="match status" value="1"/>
</dbReference>
<keyword evidence="2" id="KW-0808">Transferase</keyword>
<sequence length="279" mass="30475">MPTLDVLIPTCDRPAALAVTLTSLCAQTLTSPGGRPFRVVVSDQGDTPATEAGELRAAVRVLRAHGHEVELHRHLPRRGLAEQRHYLLAQARAEQLLCLDDDLLLEPWVVAQMTGALAREGCGFVGSAVIGLSLIDSVRPHQQRVEWWPGRVEPERVEPGSAAWLRHELHNAANLWHVQRALGLGPADTRCYKIAWVGGCVLYDAAKLRAVGGFGFWTELPREHCGEDVLAQLRVMARFGGCGLMPSGVYHLELPTTVPNREVDAPRVLPVEPAAPHVP</sequence>
<dbReference type="Proteomes" id="UP000199400">
    <property type="component" value="Unassembled WGS sequence"/>
</dbReference>
<dbReference type="InterPro" id="IPR050834">
    <property type="entry name" value="Glycosyltransf_2"/>
</dbReference>
<dbReference type="GO" id="GO:0044010">
    <property type="term" value="P:single-species biofilm formation"/>
    <property type="evidence" value="ECO:0007669"/>
    <property type="project" value="TreeGrafter"/>
</dbReference>
<dbReference type="CDD" id="cd00761">
    <property type="entry name" value="Glyco_tranf_GTA_type"/>
    <property type="match status" value="1"/>
</dbReference>
<protein>
    <submittedName>
        <fullName evidence="2">Glycosyl transferase family 2</fullName>
    </submittedName>
</protein>
<dbReference type="InterPro" id="IPR001173">
    <property type="entry name" value="Glyco_trans_2-like"/>
</dbReference>
<dbReference type="RefSeq" id="WP_096329985.1">
    <property type="nucleotide sequence ID" value="NZ_FOMX01000044.1"/>
</dbReference>
<dbReference type="STRING" id="54.SAMN02745121_08024"/>
<name>A0A1I2HLM1_9BACT</name>
<dbReference type="AlphaFoldDB" id="A0A1I2HLM1"/>
<dbReference type="OrthoDB" id="5291101at2"/>
<accession>A0A1I2HLM1</accession>